<keyword evidence="19" id="KW-0238">DNA-binding</keyword>
<evidence type="ECO:0000256" key="23">
    <source>
        <dbReference type="ARBA" id="ARBA00049360"/>
    </source>
</evidence>
<dbReference type="SUPFAM" id="SSF52540">
    <property type="entry name" value="P-loop containing nucleoside triphosphate hydrolases"/>
    <property type="match status" value="1"/>
</dbReference>
<evidence type="ECO:0000256" key="4">
    <source>
        <dbReference type="ARBA" id="ARBA00008545"/>
    </source>
</evidence>
<dbReference type="InterPro" id="IPR000605">
    <property type="entry name" value="Helicase_SF3_ssDNA/RNA_vir"/>
</dbReference>
<evidence type="ECO:0000256" key="5">
    <source>
        <dbReference type="ARBA" id="ARBA00011448"/>
    </source>
</evidence>
<comment type="subunit">
    <text evidence="5">Interacts with the capsid protein; this interaction relocates Rep into the nucleus.</text>
</comment>
<comment type="cofactor">
    <cofactor evidence="1">
        <name>Mn(2+)</name>
        <dbReference type="ChEBI" id="CHEBI:29035"/>
    </cofactor>
</comment>
<dbReference type="GO" id="GO:0016787">
    <property type="term" value="F:hydrolase activity"/>
    <property type="evidence" value="ECO:0007669"/>
    <property type="project" value="UniProtKB-KW"/>
</dbReference>
<evidence type="ECO:0000256" key="9">
    <source>
        <dbReference type="ARBA" id="ARBA00022695"/>
    </source>
</evidence>
<keyword evidence="14" id="KW-0255">Endonuclease</keyword>
<dbReference type="GO" id="GO:0003723">
    <property type="term" value="F:RNA binding"/>
    <property type="evidence" value="ECO:0007669"/>
    <property type="project" value="InterPro"/>
</dbReference>
<evidence type="ECO:0000256" key="13">
    <source>
        <dbReference type="ARBA" id="ARBA00022741"/>
    </source>
</evidence>
<keyword evidence="13" id="KW-0547">Nucleotide-binding</keyword>
<evidence type="ECO:0000256" key="16">
    <source>
        <dbReference type="ARBA" id="ARBA00022806"/>
    </source>
</evidence>
<dbReference type="GO" id="GO:0005524">
    <property type="term" value="F:ATP binding"/>
    <property type="evidence" value="ECO:0007669"/>
    <property type="project" value="UniProtKB-KW"/>
</dbReference>
<dbReference type="Pfam" id="PF02407">
    <property type="entry name" value="Viral_Rep"/>
    <property type="match status" value="1"/>
</dbReference>
<evidence type="ECO:0000256" key="17">
    <source>
        <dbReference type="ARBA" id="ARBA00022840"/>
    </source>
</evidence>
<keyword evidence="8" id="KW-0808">Transferase</keyword>
<evidence type="ECO:0000256" key="10">
    <source>
        <dbReference type="ARBA" id="ARBA00022705"/>
    </source>
</evidence>
<evidence type="ECO:0000256" key="20">
    <source>
        <dbReference type="ARBA" id="ARBA00023268"/>
    </source>
</evidence>
<dbReference type="GO" id="GO:0004519">
    <property type="term" value="F:endonuclease activity"/>
    <property type="evidence" value="ECO:0007669"/>
    <property type="project" value="UniProtKB-KW"/>
</dbReference>
<dbReference type="InterPro" id="IPR049912">
    <property type="entry name" value="CRESS_DNA_REP"/>
</dbReference>
<organism evidence="25">
    <name type="scientific">Circovirus sp</name>
    <dbReference type="NCBI Taxonomy" id="1964372"/>
    <lineage>
        <taxon>Viruses</taxon>
        <taxon>Monodnaviria</taxon>
        <taxon>Shotokuvirae</taxon>
        <taxon>Cressdnaviricota</taxon>
        <taxon>Arfiviricetes</taxon>
        <taxon>Cirlivirales</taxon>
        <taxon>Circoviridae</taxon>
        <taxon>Circovirus</taxon>
    </lineage>
</organism>
<keyword evidence="11" id="KW-0540">Nuclease</keyword>
<evidence type="ECO:0000256" key="6">
    <source>
        <dbReference type="ARBA" id="ARBA00014531"/>
    </source>
</evidence>
<dbReference type="GO" id="GO:0046872">
    <property type="term" value="F:metal ion binding"/>
    <property type="evidence" value="ECO:0007669"/>
    <property type="project" value="UniProtKB-KW"/>
</dbReference>
<dbReference type="GO" id="GO:0003724">
    <property type="term" value="F:RNA helicase activity"/>
    <property type="evidence" value="ECO:0007669"/>
    <property type="project" value="InterPro"/>
</dbReference>
<keyword evidence="15" id="KW-0378">Hydrolase</keyword>
<evidence type="ECO:0000259" key="24">
    <source>
        <dbReference type="PROSITE" id="PS52020"/>
    </source>
</evidence>
<evidence type="ECO:0000256" key="22">
    <source>
        <dbReference type="ARBA" id="ARBA00032243"/>
    </source>
</evidence>
<dbReference type="Gene3D" id="3.40.50.300">
    <property type="entry name" value="P-loop containing nucleotide triphosphate hydrolases"/>
    <property type="match status" value="1"/>
</dbReference>
<comment type="similarity">
    <text evidence="4">Belongs to the nanoviruses/circoviruses replication-associated protein family.</text>
</comment>
<dbReference type="GO" id="GO:0006260">
    <property type="term" value="P:DNA replication"/>
    <property type="evidence" value="ECO:0007669"/>
    <property type="project" value="UniProtKB-KW"/>
</dbReference>
<dbReference type="PROSITE" id="PS52020">
    <property type="entry name" value="CRESS_DNA_REP"/>
    <property type="match status" value="1"/>
</dbReference>
<reference evidence="25" key="1">
    <citation type="submission" date="2020-07" db="EMBL/GenBank/DDBJ databases">
        <authorList>
            <person name="Chang W.-S."/>
            <person name="Li C."/>
            <person name="Hall J."/>
            <person name="Eden J.-S."/>
            <person name="Holmes E.C."/>
            <person name="Rose K."/>
        </authorList>
    </citation>
    <scope>NUCLEOTIDE SEQUENCE</scope>
    <source>
        <strain evidence="25">BDCV1761</strain>
    </source>
</reference>
<dbReference type="GO" id="GO:0042025">
    <property type="term" value="C:host cell nucleus"/>
    <property type="evidence" value="ECO:0007669"/>
    <property type="project" value="UniProtKB-SubCell"/>
</dbReference>
<keyword evidence="12" id="KW-0479">Metal-binding</keyword>
<sequence length="307" mass="35809">MSVKRSYNVVKGDKNPGRRWCFTINNYGEPDLQAVTEAFGEESVVYAIAGKEKGEKGTPHIQGYIHFKGMLLCRWRFKRVRNLLGGRAHIEKARGSDEQNRIYCSKEEVYLEVGSPQHQGKRNDLEKAVDCLEKGGNLNEVARACPGVFIRYGRGLRDYMNVRGLVKSRDFKTHVIVLIGEPGSGKSKFANEYEGSKYWKPRGQWWDGYNGEDVVILDDFYGWVPYDELLRICDRYPLKVQVKGAFVEFVSKTVIITSNKKPEEWYDKEKIPDQSAMWRRFNDMFYCERGESLKQYPLEWREFEIDY</sequence>
<evidence type="ECO:0000256" key="11">
    <source>
        <dbReference type="ARBA" id="ARBA00022722"/>
    </source>
</evidence>
<accession>A0A7G5XAU7</accession>
<keyword evidence="10" id="KW-0235">DNA replication</keyword>
<evidence type="ECO:0000256" key="3">
    <source>
        <dbReference type="ARBA" id="ARBA00004147"/>
    </source>
</evidence>
<keyword evidence="16" id="KW-0347">Helicase</keyword>
<evidence type="ECO:0000256" key="1">
    <source>
        <dbReference type="ARBA" id="ARBA00001936"/>
    </source>
</evidence>
<feature type="domain" description="CRESS-DNA virus Rep endonuclease" evidence="24">
    <location>
        <begin position="14"/>
        <end position="116"/>
    </location>
</feature>
<evidence type="ECO:0000256" key="2">
    <source>
        <dbReference type="ARBA" id="ARBA00001946"/>
    </source>
</evidence>
<dbReference type="GO" id="GO:0016779">
    <property type="term" value="F:nucleotidyltransferase activity"/>
    <property type="evidence" value="ECO:0007669"/>
    <property type="project" value="UniProtKB-KW"/>
</dbReference>
<comment type="subcellular location">
    <subcellularLocation>
        <location evidence="3">Host nucleus</location>
    </subcellularLocation>
</comment>
<keyword evidence="7" id="KW-1048">Host nucleus</keyword>
<keyword evidence="20" id="KW-0511">Multifunctional enzyme</keyword>
<dbReference type="Gene3D" id="3.40.1310.20">
    <property type="match status" value="1"/>
</dbReference>
<evidence type="ECO:0000256" key="7">
    <source>
        <dbReference type="ARBA" id="ARBA00022562"/>
    </source>
</evidence>
<dbReference type="EMBL" id="MT732118">
    <property type="protein sequence ID" value="QNA42600.1"/>
    <property type="molecule type" value="Genomic_DNA"/>
</dbReference>
<evidence type="ECO:0000256" key="19">
    <source>
        <dbReference type="ARBA" id="ARBA00023125"/>
    </source>
</evidence>
<evidence type="ECO:0000256" key="12">
    <source>
        <dbReference type="ARBA" id="ARBA00022723"/>
    </source>
</evidence>
<dbReference type="GO" id="GO:0003677">
    <property type="term" value="F:DNA binding"/>
    <property type="evidence" value="ECO:0007669"/>
    <property type="project" value="UniProtKB-KW"/>
</dbReference>
<evidence type="ECO:0000256" key="14">
    <source>
        <dbReference type="ARBA" id="ARBA00022759"/>
    </source>
</evidence>
<protein>
    <recommendedName>
        <fullName evidence="6">Replication-associated protein</fullName>
    </recommendedName>
    <alternativeName>
        <fullName evidence="21">ATP-dependent helicase Rep</fullName>
    </alternativeName>
    <alternativeName>
        <fullName evidence="22">RepP</fullName>
    </alternativeName>
</protein>
<evidence type="ECO:0000256" key="15">
    <source>
        <dbReference type="ARBA" id="ARBA00022801"/>
    </source>
</evidence>
<dbReference type="InterPro" id="IPR027417">
    <property type="entry name" value="P-loop_NTPase"/>
</dbReference>
<keyword evidence="9" id="KW-0548">Nucleotidyltransferase</keyword>
<dbReference type="Pfam" id="PF00910">
    <property type="entry name" value="RNA_helicase"/>
    <property type="match status" value="1"/>
</dbReference>
<name>A0A7G5XAU7_9CIRC</name>
<evidence type="ECO:0000313" key="25">
    <source>
        <dbReference type="EMBL" id="QNA42600.1"/>
    </source>
</evidence>
<proteinExistence type="inferred from homology"/>
<evidence type="ECO:0000256" key="21">
    <source>
        <dbReference type="ARBA" id="ARBA00030754"/>
    </source>
</evidence>
<keyword evidence="17" id="KW-0067">ATP-binding</keyword>
<evidence type="ECO:0000256" key="8">
    <source>
        <dbReference type="ARBA" id="ARBA00022679"/>
    </source>
</evidence>
<comment type="cofactor">
    <cofactor evidence="2">
        <name>Mg(2+)</name>
        <dbReference type="ChEBI" id="CHEBI:18420"/>
    </cofactor>
</comment>
<comment type="catalytic activity">
    <reaction evidence="23">
        <text>ATP + H2O = ADP + phosphate + H(+)</text>
        <dbReference type="Rhea" id="RHEA:13065"/>
        <dbReference type="ChEBI" id="CHEBI:15377"/>
        <dbReference type="ChEBI" id="CHEBI:15378"/>
        <dbReference type="ChEBI" id="CHEBI:30616"/>
        <dbReference type="ChEBI" id="CHEBI:43474"/>
        <dbReference type="ChEBI" id="CHEBI:456216"/>
    </reaction>
</comment>
<evidence type="ECO:0000256" key="18">
    <source>
        <dbReference type="ARBA" id="ARBA00023124"/>
    </source>
</evidence>
<keyword evidence="18" id="KW-0190">Covalent protein-DNA linkage</keyword>